<dbReference type="GO" id="GO:0004519">
    <property type="term" value="F:endonuclease activity"/>
    <property type="evidence" value="ECO:0007669"/>
    <property type="project" value="UniProtKB-KW"/>
</dbReference>
<dbReference type="Proteomes" id="UP000228531">
    <property type="component" value="Unassembled WGS sequence"/>
</dbReference>
<evidence type="ECO:0000259" key="1">
    <source>
        <dbReference type="Pfam" id="PF03372"/>
    </source>
</evidence>
<gene>
    <name evidence="2" type="ORF">BC777_3211</name>
</gene>
<name>A0A2M8W2R7_9RHOB</name>
<dbReference type="SUPFAM" id="SSF56219">
    <property type="entry name" value="DNase I-like"/>
    <property type="match status" value="1"/>
</dbReference>
<keyword evidence="3" id="KW-1185">Reference proteome</keyword>
<keyword evidence="2" id="KW-0255">Endonuclease</keyword>
<keyword evidence="2" id="KW-0540">Nuclease</keyword>
<evidence type="ECO:0000313" key="3">
    <source>
        <dbReference type="Proteomes" id="UP000228531"/>
    </source>
</evidence>
<dbReference type="InterPro" id="IPR005135">
    <property type="entry name" value="Endo/exonuclease/phosphatase"/>
</dbReference>
<proteinExistence type="predicted"/>
<dbReference type="AlphaFoldDB" id="A0A2M8W2R7"/>
<comment type="caution">
    <text evidence="2">The sequence shown here is derived from an EMBL/GenBank/DDBJ whole genome shotgun (WGS) entry which is preliminary data.</text>
</comment>
<dbReference type="PROSITE" id="PS51257">
    <property type="entry name" value="PROKAR_LIPOPROTEIN"/>
    <property type="match status" value="1"/>
</dbReference>
<organism evidence="2 3">
    <name type="scientific">Yoonia maricola</name>
    <dbReference type="NCBI Taxonomy" id="420999"/>
    <lineage>
        <taxon>Bacteria</taxon>
        <taxon>Pseudomonadati</taxon>
        <taxon>Pseudomonadota</taxon>
        <taxon>Alphaproteobacteria</taxon>
        <taxon>Rhodobacterales</taxon>
        <taxon>Paracoccaceae</taxon>
        <taxon>Yoonia</taxon>
    </lineage>
</organism>
<dbReference type="InterPro" id="IPR036691">
    <property type="entry name" value="Endo/exonu/phosph_ase_sf"/>
</dbReference>
<keyword evidence="2" id="KW-0378">Hydrolase</keyword>
<protein>
    <submittedName>
        <fullName evidence="2">Endonuclease/exonuclease/phosphatase family metal-dependent hydrolase</fullName>
    </submittedName>
</protein>
<keyword evidence="2" id="KW-0269">Exonuclease</keyword>
<feature type="domain" description="Endonuclease/exonuclease/phosphatase" evidence="1">
    <location>
        <begin position="52"/>
        <end position="300"/>
    </location>
</feature>
<evidence type="ECO:0000313" key="2">
    <source>
        <dbReference type="EMBL" id="PJI85211.1"/>
    </source>
</evidence>
<dbReference type="GO" id="GO:0004527">
    <property type="term" value="F:exonuclease activity"/>
    <property type="evidence" value="ECO:0007669"/>
    <property type="project" value="UniProtKB-KW"/>
</dbReference>
<reference evidence="2 3" key="1">
    <citation type="submission" date="2017-11" db="EMBL/GenBank/DDBJ databases">
        <title>Genomic Encyclopedia of Archaeal and Bacterial Type Strains, Phase II (KMG-II): From Individual Species to Whole Genera.</title>
        <authorList>
            <person name="Goeker M."/>
        </authorList>
    </citation>
    <scope>NUCLEOTIDE SEQUENCE [LARGE SCALE GENOMIC DNA]</scope>
    <source>
        <strain evidence="2 3">DSM 29128</strain>
    </source>
</reference>
<dbReference type="Pfam" id="PF03372">
    <property type="entry name" value="Exo_endo_phos"/>
    <property type="match status" value="1"/>
</dbReference>
<dbReference type="Gene3D" id="3.60.10.10">
    <property type="entry name" value="Endonuclease/exonuclease/phosphatase"/>
    <property type="match status" value="1"/>
</dbReference>
<dbReference type="EMBL" id="PGTY01000003">
    <property type="protein sequence ID" value="PJI85211.1"/>
    <property type="molecule type" value="Genomic_DNA"/>
</dbReference>
<sequence length="311" mass="34418">MKGADKEMIATILKVLGAITLVLTALVGCQTIRNSGQEPLPAPIDGTLRIATYNVHYIILGRDTGDWSVGDWERRKTPLDLAFKAVGADVIGFQEMESFARGSNGRVNLTLDWLLANNPSYAAAAVGDPSIFPSTQPIFYRRDRLTVLDQGWFFFSDTPDVIYSRTFNGSFPAFTSWAQFRDNANGEVFRVINLHTDYASRSNRIQSIELVAERIAPWIGDNETLFVIGDFNGRIGDTVIDILVDEGLDFAPVKGSTFHFNRGINLFGAIDHIASAGNAQLANPPVVLRQKFADEWPTDHYPVVADYRLGD</sequence>
<accession>A0A2M8W2R7</accession>